<name>A0A037ZK50_9RHOB</name>
<keyword evidence="1" id="KW-0732">Signal</keyword>
<dbReference type="Pfam" id="PF13483">
    <property type="entry name" value="Lactamase_B_3"/>
    <property type="match status" value="1"/>
</dbReference>
<reference evidence="2 3" key="1">
    <citation type="submission" date="2014-03" db="EMBL/GenBank/DDBJ databases">
        <title>Draft Genome Sequence of Actibacterium mucosum KCTC 23349, a Marine Alphaproteobacterium with Complex Ionic Requirements Isolated from Mediterranean Seawater at Malvarrosa Beach, Valencia, Spain.</title>
        <authorList>
            <person name="Arahal D.R."/>
            <person name="Shao Z."/>
            <person name="Lai Q."/>
            <person name="Pujalte M.J."/>
        </authorList>
    </citation>
    <scope>NUCLEOTIDE SEQUENCE [LARGE SCALE GENOMIC DNA]</scope>
    <source>
        <strain evidence="2 3">KCTC 23349</strain>
    </source>
</reference>
<evidence type="ECO:0000313" key="3">
    <source>
        <dbReference type="Proteomes" id="UP000026249"/>
    </source>
</evidence>
<keyword evidence="2" id="KW-0378">Hydrolase</keyword>
<dbReference type="PANTHER" id="PTHR39189:SF1">
    <property type="entry name" value="UPF0173 METAL-DEPENDENT HYDROLASE YTKL"/>
    <property type="match status" value="1"/>
</dbReference>
<proteinExistence type="predicted"/>
<dbReference type="InterPro" id="IPR036866">
    <property type="entry name" value="RibonucZ/Hydroxyglut_hydro"/>
</dbReference>
<dbReference type="Gene3D" id="3.60.15.10">
    <property type="entry name" value="Ribonuclease Z/Hydroxyacylglutathione hydrolase-like"/>
    <property type="match status" value="1"/>
</dbReference>
<keyword evidence="3" id="KW-1185">Reference proteome</keyword>
<dbReference type="Proteomes" id="UP000026249">
    <property type="component" value="Unassembled WGS sequence"/>
</dbReference>
<dbReference type="GO" id="GO:0016787">
    <property type="term" value="F:hydrolase activity"/>
    <property type="evidence" value="ECO:0007669"/>
    <property type="project" value="UniProtKB-KW"/>
</dbReference>
<evidence type="ECO:0000256" key="1">
    <source>
        <dbReference type="SAM" id="SignalP"/>
    </source>
</evidence>
<dbReference type="AlphaFoldDB" id="A0A037ZK50"/>
<dbReference type="RefSeq" id="WP_035258754.1">
    <property type="nucleotide sequence ID" value="NZ_JFKE01000003.1"/>
</dbReference>
<dbReference type="STRING" id="1454373.ACMU_09610"/>
<accession>A0A037ZK50</accession>
<gene>
    <name evidence="2" type="ORF">ACMU_09610</name>
</gene>
<dbReference type="PANTHER" id="PTHR39189">
    <property type="entry name" value="UPF0173 METAL-DEPENDENT HYDROLASE YTKL"/>
    <property type="match status" value="1"/>
</dbReference>
<organism evidence="2 3">
    <name type="scientific">Actibacterium mucosum KCTC 23349</name>
    <dbReference type="NCBI Taxonomy" id="1454373"/>
    <lineage>
        <taxon>Bacteria</taxon>
        <taxon>Pseudomonadati</taxon>
        <taxon>Pseudomonadota</taxon>
        <taxon>Alphaproteobacteria</taxon>
        <taxon>Rhodobacterales</taxon>
        <taxon>Roseobacteraceae</taxon>
        <taxon>Actibacterium</taxon>
    </lineage>
</organism>
<feature type="chain" id="PRO_5001559631" evidence="1">
    <location>
        <begin position="19"/>
        <end position="275"/>
    </location>
</feature>
<feature type="signal peptide" evidence="1">
    <location>
        <begin position="1"/>
        <end position="18"/>
    </location>
</feature>
<comment type="caution">
    <text evidence="2">The sequence shown here is derived from an EMBL/GenBank/DDBJ whole genome shotgun (WGS) entry which is preliminary data.</text>
</comment>
<dbReference type="SUPFAM" id="SSF56281">
    <property type="entry name" value="Metallo-hydrolase/oxidoreductase"/>
    <property type="match status" value="1"/>
</dbReference>
<evidence type="ECO:0000313" key="2">
    <source>
        <dbReference type="EMBL" id="KAJ56009.1"/>
    </source>
</evidence>
<protein>
    <submittedName>
        <fullName evidence="2">Zn-dependent hydrolase</fullName>
    </submittedName>
</protein>
<dbReference type="EMBL" id="JFKE01000003">
    <property type="protein sequence ID" value="KAJ56009.1"/>
    <property type="molecule type" value="Genomic_DNA"/>
</dbReference>
<sequence>MFRLALTLCLTLPAALSAQERTPSHCIALADANPALHFVHRAAYGDPLQAETVRLNYVDHSTFLLETAGGLTAATDYTGFIGVGAKIPDVVSMNNAHSSHWTAFPDPAIPHVLEGWAKDGLAADHHLDLGEMLVRNIPTDTRGRFDIERRVAGNSIFVFEVAGLCIGHLGHLHHEPDAAQYAAIGRLDVVMAPVDGGMTLDLPTMLKVVGRLRSSIIIPMHWFSEFSLQQFLDGVPDGFDKVRPGQSDLTVSLNTLPGRPTVFVLEPAFLRSPED</sequence>